<keyword evidence="2" id="KW-1185">Reference proteome</keyword>
<comment type="caution">
    <text evidence="1">The sequence shown here is derived from an EMBL/GenBank/DDBJ whole genome shotgun (WGS) entry which is preliminary data.</text>
</comment>
<dbReference type="KEGG" id="pvo:PVOR_25398"/>
<name>A0A2R9SPQ6_9BACL</name>
<dbReference type="RefSeq" id="WP_006211831.1">
    <property type="nucleotide sequence ID" value="NZ_ADHJ01000041.1"/>
</dbReference>
<organism evidence="1 2">
    <name type="scientific">Paenibacillus vortex V453</name>
    <dbReference type="NCBI Taxonomy" id="715225"/>
    <lineage>
        <taxon>Bacteria</taxon>
        <taxon>Bacillati</taxon>
        <taxon>Bacillota</taxon>
        <taxon>Bacilli</taxon>
        <taxon>Bacillales</taxon>
        <taxon>Paenibacillaceae</taxon>
        <taxon>Paenibacillus</taxon>
    </lineage>
</organism>
<proteinExistence type="predicted"/>
<dbReference type="AlphaFoldDB" id="A0A2R9SPQ6"/>
<accession>A0A2R9SPQ6</accession>
<gene>
    <name evidence="1" type="ORF">PVOR_25398</name>
</gene>
<dbReference type="EMBL" id="ADHJ01000041">
    <property type="protein sequence ID" value="EFU39355.1"/>
    <property type="molecule type" value="Genomic_DNA"/>
</dbReference>
<reference evidence="1 2" key="1">
    <citation type="journal article" date="2010" name="BMC Genomics">
        <title>Genome sequence of the pattern forming Paenibacillus vortex bacterium reveals potential for thriving in complex environments.</title>
        <authorList>
            <person name="Sirota-Madi A."/>
            <person name="Olender T."/>
            <person name="Helman Y."/>
            <person name="Ingham C."/>
            <person name="Brainis I."/>
            <person name="Roth D."/>
            <person name="Hagi E."/>
            <person name="Brodsky L."/>
            <person name="Leshkowitz D."/>
            <person name="Galatenko V."/>
            <person name="Nikolaev V."/>
            <person name="Mugasimangalam R.C."/>
            <person name="Bransburg-Zabary S."/>
            <person name="Gutnick D.L."/>
            <person name="Lancet D."/>
            <person name="Ben-Jacob E."/>
        </authorList>
    </citation>
    <scope>NUCLEOTIDE SEQUENCE [LARGE SCALE GENOMIC DNA]</scope>
    <source>
        <strain evidence="1 2">V453</strain>
    </source>
</reference>
<protein>
    <submittedName>
        <fullName evidence="1">Uncharacterized protein</fullName>
    </submittedName>
</protein>
<sequence length="164" mass="19308">MVIHTCPYCGVDLKSENDAYYCGFCEMFVATEDVQENGQRKQIPFLLNNITISDADENTRQLMQRSTNDLIVMLRLVRQKRTDFYNYLRVLNKAKGDFQEHAELTGKDYEYWTRKAWVLENILRDRTGVFPERITDDYLSGLAVRADKINGKSMRIRTKKQQHI</sequence>
<evidence type="ECO:0000313" key="1">
    <source>
        <dbReference type="EMBL" id="EFU39355.1"/>
    </source>
</evidence>
<dbReference type="Proteomes" id="UP000003094">
    <property type="component" value="Unassembled WGS sequence"/>
</dbReference>
<evidence type="ECO:0000313" key="2">
    <source>
        <dbReference type="Proteomes" id="UP000003094"/>
    </source>
</evidence>